<keyword evidence="5" id="KW-0408">Iron</keyword>
<comment type="caution">
    <text evidence="9">The sequence shown here is derived from an EMBL/GenBank/DDBJ whole genome shotgun (WGS) entry which is preliminary data.</text>
</comment>
<gene>
    <name evidence="9" type="ORF">LY28_00543</name>
</gene>
<dbReference type="AlphaFoldDB" id="A0A318XRI7"/>
<protein>
    <submittedName>
        <fullName evidence="9">4Fe-4S binding protein</fullName>
    </submittedName>
</protein>
<dbReference type="RefSeq" id="WP_110460619.1">
    <property type="nucleotide sequence ID" value="NZ_QKMR01000002.1"/>
</dbReference>
<dbReference type="PANTHER" id="PTHR30176">
    <property type="entry name" value="FERREDOXIN-TYPE PROTEIN NAPH"/>
    <property type="match status" value="1"/>
</dbReference>
<keyword evidence="6" id="KW-0411">Iron-sulfur</keyword>
<feature type="domain" description="4Fe-4S ferredoxin-type" evidence="8">
    <location>
        <begin position="160"/>
        <end position="191"/>
    </location>
</feature>
<feature type="transmembrane region" description="Helical" evidence="7">
    <location>
        <begin position="83"/>
        <end position="104"/>
    </location>
</feature>
<keyword evidence="7" id="KW-0472">Membrane</keyword>
<dbReference type="OrthoDB" id="9786132at2"/>
<dbReference type="PANTHER" id="PTHR30176:SF3">
    <property type="entry name" value="FERREDOXIN-TYPE PROTEIN NAPH"/>
    <property type="match status" value="1"/>
</dbReference>
<evidence type="ECO:0000313" key="9">
    <source>
        <dbReference type="EMBL" id="PYG89943.1"/>
    </source>
</evidence>
<evidence type="ECO:0000256" key="6">
    <source>
        <dbReference type="ARBA" id="ARBA00023014"/>
    </source>
</evidence>
<dbReference type="InterPro" id="IPR051684">
    <property type="entry name" value="Electron_Trans/Redox"/>
</dbReference>
<sequence>MADFKRFVHKWVWIALIAFCIVGVIYPVIGIAALVCMLAPSIVAFFRGRMWCGNFCPRGSFNDNILFRLSRRKNIPVFMKSNWFRNLFLIILMSAFAVQLTFAWGDAARIGGVFVRMILITTVITIILGIIFNQRTWCVFCPMGTMAYYVTKIMSGLKNKYVTFEKDKCVSCRLCTKACPVGIDVLSCKDKGSVTDHNCLKCNACVEKCPKKALCVK</sequence>
<evidence type="ECO:0000256" key="3">
    <source>
        <dbReference type="ARBA" id="ARBA00022723"/>
    </source>
</evidence>
<dbReference type="Proteomes" id="UP000248132">
    <property type="component" value="Unassembled WGS sequence"/>
</dbReference>
<dbReference type="SUPFAM" id="SSF54862">
    <property type="entry name" value="4Fe-4S ferredoxins"/>
    <property type="match status" value="1"/>
</dbReference>
<evidence type="ECO:0000256" key="2">
    <source>
        <dbReference type="ARBA" id="ARBA00022485"/>
    </source>
</evidence>
<accession>A0A318XRI7</accession>
<feature type="transmembrane region" description="Helical" evidence="7">
    <location>
        <begin position="12"/>
        <end position="39"/>
    </location>
</feature>
<evidence type="ECO:0000313" key="10">
    <source>
        <dbReference type="Proteomes" id="UP000248132"/>
    </source>
</evidence>
<organism evidence="9 10">
    <name type="scientific">Ruminiclostridium sufflavum DSM 19573</name>
    <dbReference type="NCBI Taxonomy" id="1121337"/>
    <lineage>
        <taxon>Bacteria</taxon>
        <taxon>Bacillati</taxon>
        <taxon>Bacillota</taxon>
        <taxon>Clostridia</taxon>
        <taxon>Eubacteriales</taxon>
        <taxon>Oscillospiraceae</taxon>
        <taxon>Ruminiclostridium</taxon>
    </lineage>
</organism>
<dbReference type="GO" id="GO:0005886">
    <property type="term" value="C:plasma membrane"/>
    <property type="evidence" value="ECO:0007669"/>
    <property type="project" value="TreeGrafter"/>
</dbReference>
<feature type="domain" description="4Fe-4S ferredoxin-type" evidence="8">
    <location>
        <begin position="193"/>
        <end position="217"/>
    </location>
</feature>
<dbReference type="InterPro" id="IPR017900">
    <property type="entry name" value="4Fe4S_Fe_S_CS"/>
</dbReference>
<dbReference type="Pfam" id="PF12801">
    <property type="entry name" value="Fer4_5"/>
    <property type="match status" value="2"/>
</dbReference>
<keyword evidence="3" id="KW-0479">Metal-binding</keyword>
<dbReference type="GO" id="GO:0046872">
    <property type="term" value="F:metal ion binding"/>
    <property type="evidence" value="ECO:0007669"/>
    <property type="project" value="UniProtKB-KW"/>
</dbReference>
<keyword evidence="7" id="KW-0812">Transmembrane</keyword>
<feature type="transmembrane region" description="Helical" evidence="7">
    <location>
        <begin position="110"/>
        <end position="132"/>
    </location>
</feature>
<dbReference type="Pfam" id="PF13187">
    <property type="entry name" value="Fer4_9"/>
    <property type="match status" value="1"/>
</dbReference>
<dbReference type="PROSITE" id="PS00198">
    <property type="entry name" value="4FE4S_FER_1"/>
    <property type="match status" value="2"/>
</dbReference>
<evidence type="ECO:0000256" key="1">
    <source>
        <dbReference type="ARBA" id="ARBA00022448"/>
    </source>
</evidence>
<evidence type="ECO:0000256" key="4">
    <source>
        <dbReference type="ARBA" id="ARBA00022982"/>
    </source>
</evidence>
<dbReference type="EMBL" id="QKMR01000002">
    <property type="protein sequence ID" value="PYG89943.1"/>
    <property type="molecule type" value="Genomic_DNA"/>
</dbReference>
<dbReference type="PROSITE" id="PS51379">
    <property type="entry name" value="4FE4S_FER_2"/>
    <property type="match status" value="2"/>
</dbReference>
<proteinExistence type="predicted"/>
<dbReference type="Gene3D" id="3.30.70.20">
    <property type="match status" value="1"/>
</dbReference>
<evidence type="ECO:0000256" key="5">
    <source>
        <dbReference type="ARBA" id="ARBA00023004"/>
    </source>
</evidence>
<evidence type="ECO:0000256" key="7">
    <source>
        <dbReference type="SAM" id="Phobius"/>
    </source>
</evidence>
<dbReference type="InterPro" id="IPR017896">
    <property type="entry name" value="4Fe4S_Fe-S-bd"/>
</dbReference>
<name>A0A318XRI7_9FIRM</name>
<keyword evidence="1" id="KW-0813">Transport</keyword>
<keyword evidence="2" id="KW-0004">4Fe-4S</keyword>
<keyword evidence="7" id="KW-1133">Transmembrane helix</keyword>
<dbReference type="GO" id="GO:0051539">
    <property type="term" value="F:4 iron, 4 sulfur cluster binding"/>
    <property type="evidence" value="ECO:0007669"/>
    <property type="project" value="UniProtKB-KW"/>
</dbReference>
<keyword evidence="10" id="KW-1185">Reference proteome</keyword>
<keyword evidence="4" id="KW-0249">Electron transport</keyword>
<reference evidence="9 10" key="1">
    <citation type="submission" date="2018-06" db="EMBL/GenBank/DDBJ databases">
        <title>Genomic Encyclopedia of Type Strains, Phase I: the one thousand microbial genomes (KMG-I) project.</title>
        <authorList>
            <person name="Kyrpides N."/>
        </authorList>
    </citation>
    <scope>NUCLEOTIDE SEQUENCE [LARGE SCALE GENOMIC DNA]</scope>
    <source>
        <strain evidence="9 10">DSM 19573</strain>
    </source>
</reference>
<evidence type="ECO:0000259" key="8">
    <source>
        <dbReference type="PROSITE" id="PS51379"/>
    </source>
</evidence>